<dbReference type="EMBL" id="BMJJ01000005">
    <property type="protein sequence ID" value="GGD20425.1"/>
    <property type="molecule type" value="Genomic_DNA"/>
</dbReference>
<accession>A0A917DB80</accession>
<dbReference type="RefSeq" id="WP_188850882.1">
    <property type="nucleotide sequence ID" value="NZ_BMJJ01000005.1"/>
</dbReference>
<evidence type="ECO:0000313" key="2">
    <source>
        <dbReference type="Proteomes" id="UP000613160"/>
    </source>
</evidence>
<sequence length="161" mass="17956">MTETVPHRSSPLRIRPEWIDYNGHLNLAYYHVLFDQGADEELAALGLGPDYASSRGMTTYVAENHVCYIREVFERDSVYVTGQIVDFDEKRLHIYQELRHADGWLAATLEGLVLSIDMSGPKVAPWPADILAAITEAAGKDALLPRPERLGRSVGIPRKPG</sequence>
<dbReference type="InterPro" id="IPR029069">
    <property type="entry name" value="HotDog_dom_sf"/>
</dbReference>
<dbReference type="AlphaFoldDB" id="A0A917DB80"/>
<proteinExistence type="predicted"/>
<dbReference type="Proteomes" id="UP000613160">
    <property type="component" value="Unassembled WGS sequence"/>
</dbReference>
<reference evidence="1" key="2">
    <citation type="submission" date="2020-09" db="EMBL/GenBank/DDBJ databases">
        <authorList>
            <person name="Sun Q."/>
            <person name="Zhou Y."/>
        </authorList>
    </citation>
    <scope>NUCLEOTIDE SEQUENCE</scope>
    <source>
        <strain evidence="1">CGMCC 1.15493</strain>
    </source>
</reference>
<protein>
    <submittedName>
        <fullName evidence="1">Thioesterase</fullName>
    </submittedName>
</protein>
<dbReference type="Gene3D" id="3.10.129.10">
    <property type="entry name" value="Hotdog Thioesterase"/>
    <property type="match status" value="1"/>
</dbReference>
<keyword evidence="2" id="KW-1185">Reference proteome</keyword>
<organism evidence="1 2">
    <name type="scientific">Aureimonas glaciei</name>
    <dbReference type="NCBI Taxonomy" id="1776957"/>
    <lineage>
        <taxon>Bacteria</taxon>
        <taxon>Pseudomonadati</taxon>
        <taxon>Pseudomonadota</taxon>
        <taxon>Alphaproteobacteria</taxon>
        <taxon>Hyphomicrobiales</taxon>
        <taxon>Aurantimonadaceae</taxon>
        <taxon>Aureimonas</taxon>
    </lineage>
</organism>
<name>A0A917DB80_9HYPH</name>
<reference evidence="1" key="1">
    <citation type="journal article" date="2014" name="Int. J. Syst. Evol. Microbiol.">
        <title>Complete genome sequence of Corynebacterium casei LMG S-19264T (=DSM 44701T), isolated from a smear-ripened cheese.</title>
        <authorList>
            <consortium name="US DOE Joint Genome Institute (JGI-PGF)"/>
            <person name="Walter F."/>
            <person name="Albersmeier A."/>
            <person name="Kalinowski J."/>
            <person name="Ruckert C."/>
        </authorList>
    </citation>
    <scope>NUCLEOTIDE SEQUENCE</scope>
    <source>
        <strain evidence="1">CGMCC 1.15493</strain>
    </source>
</reference>
<dbReference type="Pfam" id="PF13279">
    <property type="entry name" value="4HBT_2"/>
    <property type="match status" value="1"/>
</dbReference>
<comment type="caution">
    <text evidence="1">The sequence shown here is derived from an EMBL/GenBank/DDBJ whole genome shotgun (WGS) entry which is preliminary data.</text>
</comment>
<dbReference type="SUPFAM" id="SSF54637">
    <property type="entry name" value="Thioesterase/thiol ester dehydrase-isomerase"/>
    <property type="match status" value="1"/>
</dbReference>
<dbReference type="CDD" id="cd00586">
    <property type="entry name" value="4HBT"/>
    <property type="match status" value="1"/>
</dbReference>
<evidence type="ECO:0000313" key="1">
    <source>
        <dbReference type="EMBL" id="GGD20425.1"/>
    </source>
</evidence>
<gene>
    <name evidence="1" type="ORF">GCM10011335_24170</name>
</gene>